<evidence type="ECO:0000256" key="1">
    <source>
        <dbReference type="SAM" id="SignalP"/>
    </source>
</evidence>
<keyword evidence="1" id="KW-0732">Signal</keyword>
<evidence type="ECO:0000313" key="2">
    <source>
        <dbReference type="EMBL" id="QBG36363.1"/>
    </source>
</evidence>
<protein>
    <submittedName>
        <fullName evidence="2">Transporter substrate-binding domain-containing protein</fullName>
    </submittedName>
</protein>
<keyword evidence="3" id="KW-1185">Reference proteome</keyword>
<accession>A0A4P6P4I6</accession>
<sequence>MRLILAIYLLIYLISSPSLANETSLKVSYFKDGTEYTVLGEKTAQGYRFNADSNKVLNLATLNWPPYISEEVCNKGWVFQLTVALLVSKGYQVNIHFFPWARSVKLVEQGDMDILFPEYFIESSAPSDVIQGKKRRELLALSNRFTGGELALLKRKGDPFQLEPNLSNLKGKMIGVVRGYQNTPEFDAMMDSDQFSTIDAVDELQLMKLLVAKRVRLIVGDPEVFNFSVNYSELSNRNKQALLNGVEQVKPALKYNHLYYAVSNKYPNWHTLLDDINLALIEFKQSGETDRIVNLGSGCELDF</sequence>
<dbReference type="EMBL" id="CP034759">
    <property type="protein sequence ID" value="QBG36363.1"/>
    <property type="molecule type" value="Genomic_DNA"/>
</dbReference>
<proteinExistence type="predicted"/>
<reference evidence="2 3" key="1">
    <citation type="submission" date="2018-12" db="EMBL/GenBank/DDBJ databases">
        <title>Complete genome of Litorilituus sediminis.</title>
        <authorList>
            <person name="Liu A."/>
            <person name="Rong J."/>
        </authorList>
    </citation>
    <scope>NUCLEOTIDE SEQUENCE [LARGE SCALE GENOMIC DNA]</scope>
    <source>
        <strain evidence="2 3">JCM 17549</strain>
    </source>
</reference>
<dbReference type="KEGG" id="lsd:EMK97_11885"/>
<dbReference type="OrthoDB" id="2081943at2"/>
<feature type="chain" id="PRO_5020676244" evidence="1">
    <location>
        <begin position="21"/>
        <end position="303"/>
    </location>
</feature>
<dbReference type="AlphaFoldDB" id="A0A4P6P4I6"/>
<dbReference type="RefSeq" id="WP_130602442.1">
    <property type="nucleotide sequence ID" value="NZ_CP034759.1"/>
</dbReference>
<dbReference type="Proteomes" id="UP000290244">
    <property type="component" value="Chromosome"/>
</dbReference>
<dbReference type="SUPFAM" id="SSF53850">
    <property type="entry name" value="Periplasmic binding protein-like II"/>
    <property type="match status" value="1"/>
</dbReference>
<evidence type="ECO:0000313" key="3">
    <source>
        <dbReference type="Proteomes" id="UP000290244"/>
    </source>
</evidence>
<dbReference type="Gene3D" id="3.40.190.10">
    <property type="entry name" value="Periplasmic binding protein-like II"/>
    <property type="match status" value="2"/>
</dbReference>
<feature type="signal peptide" evidence="1">
    <location>
        <begin position="1"/>
        <end position="20"/>
    </location>
</feature>
<name>A0A4P6P4I6_9GAMM</name>
<organism evidence="2 3">
    <name type="scientific">Litorilituus sediminis</name>
    <dbReference type="NCBI Taxonomy" id="718192"/>
    <lineage>
        <taxon>Bacteria</taxon>
        <taxon>Pseudomonadati</taxon>
        <taxon>Pseudomonadota</taxon>
        <taxon>Gammaproteobacteria</taxon>
        <taxon>Alteromonadales</taxon>
        <taxon>Colwelliaceae</taxon>
        <taxon>Litorilituus</taxon>
    </lineage>
</organism>
<gene>
    <name evidence="2" type="ORF">EMK97_11885</name>
</gene>